<dbReference type="InterPro" id="IPR016866">
    <property type="entry name" value="UCP028069"/>
</dbReference>
<keyword evidence="2" id="KW-1185">Reference proteome</keyword>
<evidence type="ECO:0000313" key="2">
    <source>
        <dbReference type="Proteomes" id="UP001056381"/>
    </source>
</evidence>
<dbReference type="Pfam" id="PF11932">
    <property type="entry name" value="DUF3450"/>
    <property type="match status" value="1"/>
</dbReference>
<accession>A0A9Q8TY53</accession>
<dbReference type="PIRSF" id="PIRSF028069">
    <property type="entry name" value="UCP028069"/>
    <property type="match status" value="1"/>
</dbReference>
<gene>
    <name evidence="1" type="ORF">M9B40_05195</name>
</gene>
<organism evidence="1 2">
    <name type="scientific">SAR86 cluster bacterium</name>
    <dbReference type="NCBI Taxonomy" id="2030880"/>
    <lineage>
        <taxon>Bacteria</taxon>
        <taxon>Pseudomonadati</taxon>
        <taxon>Pseudomonadota</taxon>
        <taxon>Gammaproteobacteria</taxon>
        <taxon>SAR86 cluster</taxon>
    </lineage>
</organism>
<protein>
    <submittedName>
        <fullName evidence="1">DUF3450 domain-containing protein</fullName>
    </submittedName>
</protein>
<dbReference type="EMBL" id="CP097966">
    <property type="protein sequence ID" value="URQ63120.1"/>
    <property type="molecule type" value="Genomic_DNA"/>
</dbReference>
<proteinExistence type="predicted"/>
<reference evidence="1" key="1">
    <citation type="submission" date="2022-05" db="EMBL/GenBank/DDBJ databases">
        <title>Single-amplified genomics reveal most streamlined microbe among free-living bacteria.</title>
        <authorList>
            <person name="Roda-Garcia J."/>
            <person name="Haro-Moreno J.M."/>
            <person name="Rodriguez-Valera F."/>
            <person name="Almagro-Moreno S."/>
            <person name="Lopez-Perez M."/>
        </authorList>
    </citation>
    <scope>NUCLEOTIDE SEQUENCE</scope>
    <source>
        <strain evidence="1">TMED112-D2-2</strain>
    </source>
</reference>
<dbReference type="AlphaFoldDB" id="A0A9Q8TY53"/>
<evidence type="ECO:0000313" key="1">
    <source>
        <dbReference type="EMBL" id="URQ63120.1"/>
    </source>
</evidence>
<name>A0A9Q8TY53_9GAMM</name>
<dbReference type="Proteomes" id="UP001056381">
    <property type="component" value="Chromosome"/>
</dbReference>
<sequence>MRLYVYILVLLSIFAYANNAELEQILNENSETVTESGQSQDKIDDLQLEKDSLLAEWKVTVKQVEGLKIYNAQKRRQIKAQEERLVLLDEQTIAVEKMQRQVPPVMKTALEDLLVFINDDVPFLMDERNKRIAQVLATFDNPKVTASENVRQVLEAYNIEREYGRTIETYEDSIVLDGEEKVVNILRIGRLALMYQLKDQSETGVWNGTEWEEVSGYRIPVRDGIRMANKTAPLDLLFLPVKVTNEGGE</sequence>